<gene>
    <name evidence="1" type="ORF">GcM3_151011</name>
</gene>
<evidence type="ECO:0000313" key="1">
    <source>
        <dbReference type="EMBL" id="RKF61910.1"/>
    </source>
</evidence>
<dbReference type="AlphaFoldDB" id="A0A420HWY2"/>
<protein>
    <submittedName>
        <fullName evidence="1">Uncharacterized protein</fullName>
    </submittedName>
</protein>
<keyword evidence="2" id="KW-1185">Reference proteome</keyword>
<proteinExistence type="predicted"/>
<dbReference type="Proteomes" id="UP000283383">
    <property type="component" value="Unassembled WGS sequence"/>
</dbReference>
<comment type="caution">
    <text evidence="1">The sequence shown here is derived from an EMBL/GenBank/DDBJ whole genome shotgun (WGS) entry which is preliminary data.</text>
</comment>
<reference evidence="1 2" key="1">
    <citation type="journal article" date="2018" name="BMC Genomics">
        <title>Comparative genome analyses reveal sequence features reflecting distinct modes of host-adaptation between dicot and monocot powdery mildew.</title>
        <authorList>
            <person name="Wu Y."/>
            <person name="Ma X."/>
            <person name="Pan Z."/>
            <person name="Kale S.D."/>
            <person name="Song Y."/>
            <person name="King H."/>
            <person name="Zhang Q."/>
            <person name="Presley C."/>
            <person name="Deng X."/>
            <person name="Wei C.I."/>
            <person name="Xiao S."/>
        </authorList>
    </citation>
    <scope>NUCLEOTIDE SEQUENCE [LARGE SCALE GENOMIC DNA]</scope>
    <source>
        <strain evidence="1">UMSG3</strain>
    </source>
</reference>
<organism evidence="1 2">
    <name type="scientific">Golovinomyces cichoracearum</name>
    <dbReference type="NCBI Taxonomy" id="62708"/>
    <lineage>
        <taxon>Eukaryota</taxon>
        <taxon>Fungi</taxon>
        <taxon>Dikarya</taxon>
        <taxon>Ascomycota</taxon>
        <taxon>Pezizomycotina</taxon>
        <taxon>Leotiomycetes</taxon>
        <taxon>Erysiphales</taxon>
        <taxon>Erysiphaceae</taxon>
        <taxon>Golovinomyces</taxon>
    </lineage>
</organism>
<dbReference type="EMBL" id="MCBQ01015198">
    <property type="protein sequence ID" value="RKF61910.1"/>
    <property type="molecule type" value="Genomic_DNA"/>
</dbReference>
<name>A0A420HWY2_9PEZI</name>
<sequence>MSMLSLLTIESMITLMSQLKINGRIDLTKTMTLEKNLSMIGNMKIKLSFMTGPVRTVVYRIMKMIKTTPKTKAQTTRPGNLKLTGQRNRLLIVKAQCIPMSHSLQDRIAKVPSLLMSSTDSQKKFLSLKGHILKN</sequence>
<accession>A0A420HWY2</accession>
<evidence type="ECO:0000313" key="2">
    <source>
        <dbReference type="Proteomes" id="UP000283383"/>
    </source>
</evidence>